<reference evidence="4" key="1">
    <citation type="journal article" date="2008" name="Nat. Genet.">
        <title>The Pristionchus pacificus genome provides a unique perspective on nematode lifestyle and parasitism.</title>
        <authorList>
            <person name="Dieterich C."/>
            <person name="Clifton S.W."/>
            <person name="Schuster L.N."/>
            <person name="Chinwalla A."/>
            <person name="Delehaunty K."/>
            <person name="Dinkelacker I."/>
            <person name="Fulton L."/>
            <person name="Fulton R."/>
            <person name="Godfrey J."/>
            <person name="Minx P."/>
            <person name="Mitreva M."/>
            <person name="Roeseler W."/>
            <person name="Tian H."/>
            <person name="Witte H."/>
            <person name="Yang S.P."/>
            <person name="Wilson R.K."/>
            <person name="Sommer R.J."/>
        </authorList>
    </citation>
    <scope>NUCLEOTIDE SEQUENCE [LARGE SCALE GENOMIC DNA]</scope>
    <source>
        <strain evidence="4">PS312</strain>
    </source>
</reference>
<accession>A0A2A6CHG4</accession>
<gene>
    <name evidence="3" type="primary">WBGene00104109</name>
</gene>
<evidence type="ECO:0000256" key="1">
    <source>
        <dbReference type="SAM" id="MobiDB-lite"/>
    </source>
</evidence>
<reference evidence="3" key="2">
    <citation type="submission" date="2022-06" db="UniProtKB">
        <authorList>
            <consortium name="EnsemblMetazoa"/>
        </authorList>
    </citation>
    <scope>IDENTIFICATION</scope>
    <source>
        <strain evidence="3">PS312</strain>
    </source>
</reference>
<organism evidence="3 4">
    <name type="scientific">Pristionchus pacificus</name>
    <name type="common">Parasitic nematode worm</name>
    <dbReference type="NCBI Taxonomy" id="54126"/>
    <lineage>
        <taxon>Eukaryota</taxon>
        <taxon>Metazoa</taxon>
        <taxon>Ecdysozoa</taxon>
        <taxon>Nematoda</taxon>
        <taxon>Chromadorea</taxon>
        <taxon>Rhabditida</taxon>
        <taxon>Rhabditina</taxon>
        <taxon>Diplogasteromorpha</taxon>
        <taxon>Diplogasteroidea</taxon>
        <taxon>Neodiplogasteridae</taxon>
        <taxon>Pristionchus</taxon>
    </lineage>
</organism>
<feature type="chain" id="PRO_5043590477" evidence="2">
    <location>
        <begin position="20"/>
        <end position="149"/>
    </location>
</feature>
<dbReference type="Proteomes" id="UP000005239">
    <property type="component" value="Unassembled WGS sequence"/>
</dbReference>
<accession>A0A8R1UB44</accession>
<feature type="compositionally biased region" description="Basic and acidic residues" evidence="1">
    <location>
        <begin position="129"/>
        <end position="138"/>
    </location>
</feature>
<proteinExistence type="predicted"/>
<feature type="region of interest" description="Disordered" evidence="1">
    <location>
        <begin position="124"/>
        <end position="149"/>
    </location>
</feature>
<name>A0A2A6CHG4_PRIPA</name>
<evidence type="ECO:0000313" key="4">
    <source>
        <dbReference type="Proteomes" id="UP000005239"/>
    </source>
</evidence>
<keyword evidence="2" id="KW-0732">Signal</keyword>
<dbReference type="AlphaFoldDB" id="A0A2A6CHG4"/>
<keyword evidence="4" id="KW-1185">Reference proteome</keyword>
<feature type="signal peptide" evidence="2">
    <location>
        <begin position="1"/>
        <end position="19"/>
    </location>
</feature>
<dbReference type="EnsemblMetazoa" id="PPA14555.1">
    <property type="protein sequence ID" value="PPA14555.1"/>
    <property type="gene ID" value="WBGene00104109"/>
</dbReference>
<evidence type="ECO:0000313" key="3">
    <source>
        <dbReference type="EnsemblMetazoa" id="PPA14555.1"/>
    </source>
</evidence>
<protein>
    <submittedName>
        <fullName evidence="3">Uncharacterized protein</fullName>
    </submittedName>
</protein>
<sequence>MLTLLFLVLLSGSILKANTDDKPFQCYNGNYEKPNIAPRNCTGPTCLTHVLKEGPQPSCDFDIPNTKGSDRSCITTLCSYIEIAEKPGGVVENLGKIGDTLCVKDRNTVICCCEGNLCNTPESTQPFMDNREGDKSAFSKESCAKQPIA</sequence>
<evidence type="ECO:0000256" key="2">
    <source>
        <dbReference type="SAM" id="SignalP"/>
    </source>
</evidence>